<evidence type="ECO:0000256" key="2">
    <source>
        <dbReference type="ARBA" id="ARBA00008034"/>
    </source>
</evidence>
<keyword evidence="6" id="KW-0813">Transport</keyword>
<dbReference type="CDD" id="cd06550">
    <property type="entry name" value="TM_ABC_iron-siderophores_like"/>
    <property type="match status" value="1"/>
</dbReference>
<organism evidence="8 9">
    <name type="scientific">Prauserella halophila</name>
    <dbReference type="NCBI Taxonomy" id="185641"/>
    <lineage>
        <taxon>Bacteria</taxon>
        <taxon>Bacillati</taxon>
        <taxon>Actinomycetota</taxon>
        <taxon>Actinomycetes</taxon>
        <taxon>Pseudonocardiales</taxon>
        <taxon>Pseudonocardiaceae</taxon>
        <taxon>Prauserella</taxon>
    </lineage>
</organism>
<evidence type="ECO:0000256" key="3">
    <source>
        <dbReference type="ARBA" id="ARBA00022692"/>
    </source>
</evidence>
<keyword evidence="9" id="KW-1185">Reference proteome</keyword>
<evidence type="ECO:0000313" key="8">
    <source>
        <dbReference type="EMBL" id="GAA1229967.1"/>
    </source>
</evidence>
<protein>
    <submittedName>
        <fullName evidence="8">Zinc ABC transporter permease AztB</fullName>
    </submittedName>
</protein>
<dbReference type="InterPro" id="IPR001626">
    <property type="entry name" value="ABC_TroCD"/>
</dbReference>
<evidence type="ECO:0000256" key="7">
    <source>
        <dbReference type="SAM" id="Phobius"/>
    </source>
</evidence>
<dbReference type="EMBL" id="BAAALN010000004">
    <property type="protein sequence ID" value="GAA1229967.1"/>
    <property type="molecule type" value="Genomic_DNA"/>
</dbReference>
<evidence type="ECO:0000313" key="9">
    <source>
        <dbReference type="Proteomes" id="UP001500653"/>
    </source>
</evidence>
<dbReference type="RefSeq" id="WP_253866530.1">
    <property type="nucleotide sequence ID" value="NZ_BAAALN010000004.1"/>
</dbReference>
<dbReference type="Gene3D" id="1.10.3470.10">
    <property type="entry name" value="ABC transporter involved in vitamin B12 uptake, BtuC"/>
    <property type="match status" value="1"/>
</dbReference>
<dbReference type="Proteomes" id="UP001500653">
    <property type="component" value="Unassembled WGS sequence"/>
</dbReference>
<comment type="caution">
    <text evidence="8">The sequence shown here is derived from an EMBL/GenBank/DDBJ whole genome shotgun (WGS) entry which is preliminary data.</text>
</comment>
<name>A0ABN1W119_9PSEU</name>
<keyword evidence="3 6" id="KW-0812">Transmembrane</keyword>
<proteinExistence type="inferred from homology"/>
<evidence type="ECO:0000256" key="6">
    <source>
        <dbReference type="RuleBase" id="RU003943"/>
    </source>
</evidence>
<evidence type="ECO:0000256" key="4">
    <source>
        <dbReference type="ARBA" id="ARBA00022989"/>
    </source>
</evidence>
<comment type="subcellular location">
    <subcellularLocation>
        <location evidence="6">Cell membrane</location>
        <topology evidence="6">Multi-pass membrane protein</topology>
    </subcellularLocation>
    <subcellularLocation>
        <location evidence="1">Membrane</location>
        <topology evidence="1">Multi-pass membrane protein</topology>
    </subcellularLocation>
</comment>
<gene>
    <name evidence="8" type="primary">aztB</name>
    <name evidence="8" type="ORF">GCM10009676_10790</name>
</gene>
<keyword evidence="5 7" id="KW-0472">Membrane</keyword>
<keyword evidence="4 7" id="KW-1133">Transmembrane helix</keyword>
<accession>A0ABN1W119</accession>
<feature type="transmembrane region" description="Helical" evidence="7">
    <location>
        <begin position="94"/>
        <end position="115"/>
    </location>
</feature>
<reference evidence="8 9" key="1">
    <citation type="journal article" date="2019" name="Int. J. Syst. Evol. Microbiol.">
        <title>The Global Catalogue of Microorganisms (GCM) 10K type strain sequencing project: providing services to taxonomists for standard genome sequencing and annotation.</title>
        <authorList>
            <consortium name="The Broad Institute Genomics Platform"/>
            <consortium name="The Broad Institute Genome Sequencing Center for Infectious Disease"/>
            <person name="Wu L."/>
            <person name="Ma J."/>
        </authorList>
    </citation>
    <scope>NUCLEOTIDE SEQUENCE [LARGE SCALE GENOMIC DNA]</scope>
    <source>
        <strain evidence="8 9">JCM 13023</strain>
    </source>
</reference>
<feature type="transmembrane region" description="Helical" evidence="7">
    <location>
        <begin position="56"/>
        <end position="82"/>
    </location>
</feature>
<feature type="transmembrane region" description="Helical" evidence="7">
    <location>
        <begin position="12"/>
        <end position="36"/>
    </location>
</feature>
<comment type="similarity">
    <text evidence="2 6">Belongs to the ABC-3 integral membrane protein family.</text>
</comment>
<sequence>MEWLIAPFEVSFVQRALWGGVLVSVICALAGTWVVVRGMAFLGEAMAHGMLPGVAVASLAGGNLMLGGALSAAAMACGVTVLGRSRRFAQDTAIGLLFVAMLAAGVIIVSYSGSFAVDLTSILFGDVLAVRSQDLLQLGVALALAAVVCAAGHRAFVALSVDRRTATALGLRPRVAHGALLLLLTLAIVSSLHVVGTLLVVGLLVAPPAAAMFWADRLPLVMVGAALLGSAATVIGLLVSWHAGTAAGATIALVAVALFGLSALFSVLLSRLRPRRDAARAVSPEPLPERTP</sequence>
<feature type="transmembrane region" description="Helical" evidence="7">
    <location>
        <begin position="135"/>
        <end position="159"/>
    </location>
</feature>
<dbReference type="PANTHER" id="PTHR30477:SF13">
    <property type="entry name" value="IRON TRANSPORT SYSTEM MEMBRANE PROTEIN HI_0360-RELATED"/>
    <property type="match status" value="1"/>
</dbReference>
<dbReference type="Pfam" id="PF00950">
    <property type="entry name" value="ABC-3"/>
    <property type="match status" value="1"/>
</dbReference>
<feature type="transmembrane region" description="Helical" evidence="7">
    <location>
        <begin position="218"/>
        <end position="239"/>
    </location>
</feature>
<dbReference type="SUPFAM" id="SSF81345">
    <property type="entry name" value="ABC transporter involved in vitamin B12 uptake, BtuC"/>
    <property type="match status" value="1"/>
</dbReference>
<evidence type="ECO:0000256" key="5">
    <source>
        <dbReference type="ARBA" id="ARBA00023136"/>
    </source>
</evidence>
<feature type="transmembrane region" description="Helical" evidence="7">
    <location>
        <begin position="246"/>
        <end position="269"/>
    </location>
</feature>
<evidence type="ECO:0000256" key="1">
    <source>
        <dbReference type="ARBA" id="ARBA00004141"/>
    </source>
</evidence>
<feature type="transmembrane region" description="Helical" evidence="7">
    <location>
        <begin position="180"/>
        <end position="206"/>
    </location>
</feature>
<dbReference type="PANTHER" id="PTHR30477">
    <property type="entry name" value="ABC-TRANSPORTER METAL-BINDING PROTEIN"/>
    <property type="match status" value="1"/>
</dbReference>
<dbReference type="InterPro" id="IPR037294">
    <property type="entry name" value="ABC_BtuC-like"/>
</dbReference>
<dbReference type="NCBIfam" id="NF040871">
    <property type="entry name" value="AztB"/>
    <property type="match status" value="1"/>
</dbReference>